<dbReference type="Proteomes" id="UP001066276">
    <property type="component" value="Chromosome 7"/>
</dbReference>
<protein>
    <submittedName>
        <fullName evidence="1">Uncharacterized protein</fullName>
    </submittedName>
</protein>
<comment type="caution">
    <text evidence="1">The sequence shown here is derived from an EMBL/GenBank/DDBJ whole genome shotgun (WGS) entry which is preliminary data.</text>
</comment>
<organism evidence="1 2">
    <name type="scientific">Pleurodeles waltl</name>
    <name type="common">Iberian ribbed newt</name>
    <dbReference type="NCBI Taxonomy" id="8319"/>
    <lineage>
        <taxon>Eukaryota</taxon>
        <taxon>Metazoa</taxon>
        <taxon>Chordata</taxon>
        <taxon>Craniata</taxon>
        <taxon>Vertebrata</taxon>
        <taxon>Euteleostomi</taxon>
        <taxon>Amphibia</taxon>
        <taxon>Batrachia</taxon>
        <taxon>Caudata</taxon>
        <taxon>Salamandroidea</taxon>
        <taxon>Salamandridae</taxon>
        <taxon>Pleurodelinae</taxon>
        <taxon>Pleurodeles</taxon>
    </lineage>
</organism>
<name>A0AAV7PJR6_PLEWA</name>
<sequence>MFGPDFVYYSHKEKGDTVLTLQYNDLGTHDSMMVHPKGSKTGDTQQTLTLPEAGTSLTGLHLNTDHMLQDTNSKLAELLTAVLDLRATLEPKCDTLIIDMRLMREQHNRLKARVSAHDVTITEM</sequence>
<evidence type="ECO:0000313" key="2">
    <source>
        <dbReference type="Proteomes" id="UP001066276"/>
    </source>
</evidence>
<gene>
    <name evidence="1" type="ORF">NDU88_006906</name>
</gene>
<dbReference type="EMBL" id="JANPWB010000011">
    <property type="protein sequence ID" value="KAJ1128528.1"/>
    <property type="molecule type" value="Genomic_DNA"/>
</dbReference>
<proteinExistence type="predicted"/>
<reference evidence="1" key="1">
    <citation type="journal article" date="2022" name="bioRxiv">
        <title>Sequencing and chromosome-scale assembly of the giantPleurodeles waltlgenome.</title>
        <authorList>
            <person name="Brown T."/>
            <person name="Elewa A."/>
            <person name="Iarovenko S."/>
            <person name="Subramanian E."/>
            <person name="Araus A.J."/>
            <person name="Petzold A."/>
            <person name="Susuki M."/>
            <person name="Suzuki K.-i.T."/>
            <person name="Hayashi T."/>
            <person name="Toyoda A."/>
            <person name="Oliveira C."/>
            <person name="Osipova E."/>
            <person name="Leigh N.D."/>
            <person name="Simon A."/>
            <person name="Yun M.H."/>
        </authorList>
    </citation>
    <scope>NUCLEOTIDE SEQUENCE</scope>
    <source>
        <strain evidence="1">20211129_DDA</strain>
        <tissue evidence="1">Liver</tissue>
    </source>
</reference>
<evidence type="ECO:0000313" key="1">
    <source>
        <dbReference type="EMBL" id="KAJ1128528.1"/>
    </source>
</evidence>
<keyword evidence="2" id="KW-1185">Reference proteome</keyword>
<accession>A0AAV7PJR6</accession>
<dbReference type="AlphaFoldDB" id="A0AAV7PJR6"/>